<accession>A0AAN8VVU9</accession>
<comment type="caution">
    <text evidence="2">The sequence shown here is derived from an EMBL/GenBank/DDBJ whole genome shotgun (WGS) entry which is preliminary data.</text>
</comment>
<gene>
    <name evidence="2" type="ORF">RJ641_033776</name>
</gene>
<dbReference type="PROSITE" id="PS50896">
    <property type="entry name" value="LISH"/>
    <property type="match status" value="1"/>
</dbReference>
<organism evidence="2 3">
    <name type="scientific">Dillenia turbinata</name>
    <dbReference type="NCBI Taxonomy" id="194707"/>
    <lineage>
        <taxon>Eukaryota</taxon>
        <taxon>Viridiplantae</taxon>
        <taxon>Streptophyta</taxon>
        <taxon>Embryophyta</taxon>
        <taxon>Tracheophyta</taxon>
        <taxon>Spermatophyta</taxon>
        <taxon>Magnoliopsida</taxon>
        <taxon>eudicotyledons</taxon>
        <taxon>Gunneridae</taxon>
        <taxon>Pentapetalae</taxon>
        <taxon>Dilleniales</taxon>
        <taxon>Dilleniaceae</taxon>
        <taxon>Dillenia</taxon>
    </lineage>
</organism>
<dbReference type="Pfam" id="PF23138">
    <property type="entry name" value="CTLH_Armc9"/>
    <property type="match status" value="1"/>
</dbReference>
<evidence type="ECO:0000313" key="3">
    <source>
        <dbReference type="Proteomes" id="UP001370490"/>
    </source>
</evidence>
<feature type="domain" description="ARMC9 CTLH-like" evidence="1">
    <location>
        <begin position="53"/>
        <end position="169"/>
    </location>
</feature>
<dbReference type="PANTHER" id="PTHR47198:SF1">
    <property type="entry name" value="WD REPEAT-CONTAINING PROTEIN 91-LIKE ISOFORM X1"/>
    <property type="match status" value="1"/>
</dbReference>
<proteinExistence type="predicted"/>
<keyword evidence="3" id="KW-1185">Reference proteome</keyword>
<sequence>MENMQYGDELVREFLVFRGFTKTLQAFEAELSTDVGKGFQVEKILDLIFSVYIPQFQAEKLVGLLNFFKECFSSPAETLLFATLSKLEVSVLRYYIVHAIKSGRKDKVVELYGICGNDLIQRGQDWGPWFGIPYLRNPSLDPQFRVYFSKEWFDTLHLFMNNFLCEIFNGSHILLLGFFLVLFQ</sequence>
<evidence type="ECO:0000259" key="1">
    <source>
        <dbReference type="Pfam" id="PF23138"/>
    </source>
</evidence>
<dbReference type="InterPro" id="IPR006594">
    <property type="entry name" value="LisH"/>
</dbReference>
<evidence type="ECO:0000313" key="2">
    <source>
        <dbReference type="EMBL" id="KAK6936746.1"/>
    </source>
</evidence>
<dbReference type="PANTHER" id="PTHR47198">
    <property type="entry name" value="OS05G0299300 PROTEIN"/>
    <property type="match status" value="1"/>
</dbReference>
<dbReference type="EMBL" id="JBAMMX010000007">
    <property type="protein sequence ID" value="KAK6936746.1"/>
    <property type="molecule type" value="Genomic_DNA"/>
</dbReference>
<dbReference type="AlphaFoldDB" id="A0AAN8VVU9"/>
<feature type="non-terminal residue" evidence="2">
    <location>
        <position position="184"/>
    </location>
</feature>
<protein>
    <recommendedName>
        <fullName evidence="1">ARMC9 CTLH-like domain-containing protein</fullName>
    </recommendedName>
</protein>
<dbReference type="InterPro" id="IPR056327">
    <property type="entry name" value="ARMC9_CTLH-like_dom"/>
</dbReference>
<reference evidence="2 3" key="1">
    <citation type="submission" date="2023-12" db="EMBL/GenBank/DDBJ databases">
        <title>A high-quality genome assembly for Dillenia turbinata (Dilleniales).</title>
        <authorList>
            <person name="Chanderbali A."/>
        </authorList>
    </citation>
    <scope>NUCLEOTIDE SEQUENCE [LARGE SCALE GENOMIC DNA]</scope>
    <source>
        <strain evidence="2">LSX21</strain>
        <tissue evidence="2">Leaf</tissue>
    </source>
</reference>
<name>A0AAN8VVU9_9MAGN</name>
<dbReference type="Proteomes" id="UP001370490">
    <property type="component" value="Unassembled WGS sequence"/>
</dbReference>